<name>A0ACB7GNL3_MANES</name>
<proteinExistence type="predicted"/>
<protein>
    <submittedName>
        <fullName evidence="1">Uncharacterized protein</fullName>
    </submittedName>
</protein>
<dbReference type="EMBL" id="CM004399">
    <property type="protein sequence ID" value="KAG8641330.1"/>
    <property type="molecule type" value="Genomic_DNA"/>
</dbReference>
<sequence>MWEKQSIVECRGFRKFKNGLINLAHISSQLNAIQLLYGSNLHLSLYKPGQIHKHCMLLTTTQHTIKEMGSLCLRQCCFALFLILAIWANQATPHELTESSSMAERYERWLAKYGKLHRSAREKQRRFQIFKRNVEYIDAFNAKGGKTYRLSVNKFADLTDGEFQATHKGYRRPRSKRLEKTPFKYENVTVVPPSMDWRKKGAVTPVKDQGDCESCWAFSAVAAIEGIIKIATGKLISLSEQELMDCDIKGINNGCHGGMMEDAFKFIINKKGISSGANYTYKAIQGQCKKASPAAKIKRYEVVPPNNEKNLLKAVANQPVSVCLDSRSPEFKYYDGGVFHGDCGTDVDHGVTIVGYGITREGIKYWIVKNSWGDDWGEKGYMRIRRDVAAKEGLCAIATDSSYPIA</sequence>
<accession>A0ACB7GNL3</accession>
<reference evidence="2" key="1">
    <citation type="journal article" date="2016" name="Nat. Biotechnol.">
        <title>Sequencing wild and cultivated cassava and related species reveals extensive interspecific hybridization and genetic diversity.</title>
        <authorList>
            <person name="Bredeson J.V."/>
            <person name="Lyons J.B."/>
            <person name="Prochnik S.E."/>
            <person name="Wu G.A."/>
            <person name="Ha C.M."/>
            <person name="Edsinger-Gonzales E."/>
            <person name="Grimwood J."/>
            <person name="Schmutz J."/>
            <person name="Rabbi I.Y."/>
            <person name="Egesi C."/>
            <person name="Nauluvula P."/>
            <person name="Lebot V."/>
            <person name="Ndunguru J."/>
            <person name="Mkamilo G."/>
            <person name="Bart R.S."/>
            <person name="Setter T.L."/>
            <person name="Gleadow R.M."/>
            <person name="Kulakow P."/>
            <person name="Ferguson M.E."/>
            <person name="Rounsley S."/>
            <person name="Rokhsar D.S."/>
        </authorList>
    </citation>
    <scope>NUCLEOTIDE SEQUENCE [LARGE SCALE GENOMIC DNA]</scope>
    <source>
        <strain evidence="2">cv. AM560-2</strain>
    </source>
</reference>
<evidence type="ECO:0000313" key="2">
    <source>
        <dbReference type="Proteomes" id="UP000091857"/>
    </source>
</evidence>
<dbReference type="Proteomes" id="UP000091857">
    <property type="component" value="Chromosome 13"/>
</dbReference>
<organism evidence="1 2">
    <name type="scientific">Manihot esculenta</name>
    <name type="common">Cassava</name>
    <name type="synonym">Jatropha manihot</name>
    <dbReference type="NCBI Taxonomy" id="3983"/>
    <lineage>
        <taxon>Eukaryota</taxon>
        <taxon>Viridiplantae</taxon>
        <taxon>Streptophyta</taxon>
        <taxon>Embryophyta</taxon>
        <taxon>Tracheophyta</taxon>
        <taxon>Spermatophyta</taxon>
        <taxon>Magnoliopsida</taxon>
        <taxon>eudicotyledons</taxon>
        <taxon>Gunneridae</taxon>
        <taxon>Pentapetalae</taxon>
        <taxon>rosids</taxon>
        <taxon>fabids</taxon>
        <taxon>Malpighiales</taxon>
        <taxon>Euphorbiaceae</taxon>
        <taxon>Crotonoideae</taxon>
        <taxon>Manihoteae</taxon>
        <taxon>Manihot</taxon>
    </lineage>
</organism>
<gene>
    <name evidence="1" type="ORF">MANES_13G139200v8</name>
</gene>
<keyword evidence="2" id="KW-1185">Reference proteome</keyword>
<evidence type="ECO:0000313" key="1">
    <source>
        <dbReference type="EMBL" id="KAG8641330.1"/>
    </source>
</evidence>
<comment type="caution">
    <text evidence="1">The sequence shown here is derived from an EMBL/GenBank/DDBJ whole genome shotgun (WGS) entry which is preliminary data.</text>
</comment>